<name>A0ACD3B4M0_9AGAR</name>
<dbReference type="EMBL" id="ML208277">
    <property type="protein sequence ID" value="TFK73283.1"/>
    <property type="molecule type" value="Genomic_DNA"/>
</dbReference>
<evidence type="ECO:0000313" key="2">
    <source>
        <dbReference type="Proteomes" id="UP000308600"/>
    </source>
</evidence>
<proteinExistence type="predicted"/>
<gene>
    <name evidence="1" type="ORF">BDN72DRAFT_814820</name>
</gene>
<evidence type="ECO:0000313" key="1">
    <source>
        <dbReference type="EMBL" id="TFK73283.1"/>
    </source>
</evidence>
<organism evidence="1 2">
    <name type="scientific">Pluteus cervinus</name>
    <dbReference type="NCBI Taxonomy" id="181527"/>
    <lineage>
        <taxon>Eukaryota</taxon>
        <taxon>Fungi</taxon>
        <taxon>Dikarya</taxon>
        <taxon>Basidiomycota</taxon>
        <taxon>Agaricomycotina</taxon>
        <taxon>Agaricomycetes</taxon>
        <taxon>Agaricomycetidae</taxon>
        <taxon>Agaricales</taxon>
        <taxon>Pluteineae</taxon>
        <taxon>Pluteaceae</taxon>
        <taxon>Pluteus</taxon>
    </lineage>
</organism>
<reference evidence="1 2" key="1">
    <citation type="journal article" date="2019" name="Nat. Ecol. Evol.">
        <title>Megaphylogeny resolves global patterns of mushroom evolution.</title>
        <authorList>
            <person name="Varga T."/>
            <person name="Krizsan K."/>
            <person name="Foldi C."/>
            <person name="Dima B."/>
            <person name="Sanchez-Garcia M."/>
            <person name="Sanchez-Ramirez S."/>
            <person name="Szollosi G.J."/>
            <person name="Szarkandi J.G."/>
            <person name="Papp V."/>
            <person name="Albert L."/>
            <person name="Andreopoulos W."/>
            <person name="Angelini C."/>
            <person name="Antonin V."/>
            <person name="Barry K.W."/>
            <person name="Bougher N.L."/>
            <person name="Buchanan P."/>
            <person name="Buyck B."/>
            <person name="Bense V."/>
            <person name="Catcheside P."/>
            <person name="Chovatia M."/>
            <person name="Cooper J."/>
            <person name="Damon W."/>
            <person name="Desjardin D."/>
            <person name="Finy P."/>
            <person name="Geml J."/>
            <person name="Haridas S."/>
            <person name="Hughes K."/>
            <person name="Justo A."/>
            <person name="Karasinski D."/>
            <person name="Kautmanova I."/>
            <person name="Kiss B."/>
            <person name="Kocsube S."/>
            <person name="Kotiranta H."/>
            <person name="LaButti K.M."/>
            <person name="Lechner B.E."/>
            <person name="Liimatainen K."/>
            <person name="Lipzen A."/>
            <person name="Lukacs Z."/>
            <person name="Mihaltcheva S."/>
            <person name="Morgado L.N."/>
            <person name="Niskanen T."/>
            <person name="Noordeloos M.E."/>
            <person name="Ohm R.A."/>
            <person name="Ortiz-Santana B."/>
            <person name="Ovrebo C."/>
            <person name="Racz N."/>
            <person name="Riley R."/>
            <person name="Savchenko A."/>
            <person name="Shiryaev A."/>
            <person name="Soop K."/>
            <person name="Spirin V."/>
            <person name="Szebenyi C."/>
            <person name="Tomsovsky M."/>
            <person name="Tulloss R.E."/>
            <person name="Uehling J."/>
            <person name="Grigoriev I.V."/>
            <person name="Vagvolgyi C."/>
            <person name="Papp T."/>
            <person name="Martin F.M."/>
            <person name="Miettinen O."/>
            <person name="Hibbett D.S."/>
            <person name="Nagy L.G."/>
        </authorList>
    </citation>
    <scope>NUCLEOTIDE SEQUENCE [LARGE SCALE GENOMIC DNA]</scope>
    <source>
        <strain evidence="1 2">NL-1719</strain>
    </source>
</reference>
<protein>
    <submittedName>
        <fullName evidence="1">Uncharacterized protein</fullName>
    </submittedName>
</protein>
<dbReference type="Proteomes" id="UP000308600">
    <property type="component" value="Unassembled WGS sequence"/>
</dbReference>
<accession>A0ACD3B4M0</accession>
<sequence>MANSASLLQDLPLDIWERIAFYTVASQESFLGPPVSVQRLSLVSRRIKDLLCVENNSRLYARIFRFKFDDVAPARRLTDRWLTTRCLANEAIRRFSAMRKIRASLPVGEEDLWTVHLMLSENDGKNEAQLCGWARLRQYLAALIAFRTQQSGDSAWGKLVVHDSLLISILWMTTTAASVGSEPPAISQFLQKALHRFIMTAFKYPSFYGPDCYSDLPMCTSVQTVAPHCSGPSLRPCDVHYYGHVIRLSAPPLVPAAVISVLARLERHQTVSIPTHLPRDRATANALGVTGATQEDVEEAYFRTRIHLPPSSPSPVIDTCFMDDIETFPEVEGASRSMIYDIDWSRLVSCHDLWSEPSPLRTSVYKLGSLSGSWAGRYLSAQFETQVNLMSNPDAEVSGPLLPRPLFWELREHHCFLPDEPLSKGRDSAGGDDLLSAWLPRRAMFMPVQDAILVHDPATGKTTRYETHNPGDGSIPPYTGLGYEKYQRFQQFQREWRSGTDTEMSDGSDDHHSWDSAEREPDYEAGSSLPPSTSMDLREDGDTHGHSRVDTSESAIDDDDEWADTVSYCTSGVCDILVTGETSQRHGDAWGHFTIVGRVRAWDGLIVLLRKPTHPLQAHLGQWVFRGYIHDKNLVGRWREISTPVGMLGFEGCFVVSKVPFVNSEA</sequence>
<keyword evidence="2" id="KW-1185">Reference proteome</keyword>